<evidence type="ECO:0000313" key="3">
    <source>
        <dbReference type="Proteomes" id="UP000178835"/>
    </source>
</evidence>
<evidence type="ECO:0000313" key="2">
    <source>
        <dbReference type="EMBL" id="OGZ60796.1"/>
    </source>
</evidence>
<evidence type="ECO:0008006" key="4">
    <source>
        <dbReference type="Google" id="ProtNLM"/>
    </source>
</evidence>
<protein>
    <recommendedName>
        <fullName evidence="4">Transglycosylase SLT domain-containing protein</fullName>
    </recommendedName>
</protein>
<evidence type="ECO:0000256" key="1">
    <source>
        <dbReference type="SAM" id="Coils"/>
    </source>
</evidence>
<dbReference type="AlphaFoldDB" id="A0A1G2HE86"/>
<dbReference type="SUPFAM" id="SSF53955">
    <property type="entry name" value="Lysozyme-like"/>
    <property type="match status" value="1"/>
</dbReference>
<gene>
    <name evidence="2" type="ORF">A2919_01260</name>
</gene>
<keyword evidence="1" id="KW-0175">Coiled coil</keyword>
<dbReference type="Proteomes" id="UP000178835">
    <property type="component" value="Unassembled WGS sequence"/>
</dbReference>
<dbReference type="Gene3D" id="6.10.250.3150">
    <property type="match status" value="1"/>
</dbReference>
<sequence>MKIFLINIYTMSKKTMQKTQWMRFSWSFLIIILAFATVFTQISPVAYLANAETTAEEKERLRQELEQLQKEFNQIEARLNEHKQESAGYKRDISILEAEISQIQLKIRRNELLLGETSSAIEINQGIIDHLEERARVQKELLSGIILGIYKLDDTSSLEIILTNGSLSEFFNDVNRIKSVEGELSDTLNTVRALKLDVEEEQTKLEGEVTKYGSIINSQAAQRAQLNQKTYQLEELLENSRTREYEQWVLAQDKQRSIQEVRNQLFRLEGAGIDLSFGQAYDEAKIAASVTGVRPALLLSVLKQESSWGKNVGLCKLYNRTTGEGIGVNTGTIYPRTLRATKRPGQALSDVEAFVQITTELGRDPYDTRVSCWPQIYLSDGTPYGYGGAMGPAQFIPTTWLMYKDRVTSLLGEPADPWILRHAFTASAIKLVSAGAGKQTYDAEWCAAMIYYSGQCPGYSGNWFYGDQVMARAAEYQKEIDILEGN</sequence>
<reference evidence="2 3" key="1">
    <citation type="journal article" date="2016" name="Nat. Commun.">
        <title>Thousands of microbial genomes shed light on interconnected biogeochemical processes in an aquifer system.</title>
        <authorList>
            <person name="Anantharaman K."/>
            <person name="Brown C.T."/>
            <person name="Hug L.A."/>
            <person name="Sharon I."/>
            <person name="Castelle C.J."/>
            <person name="Probst A.J."/>
            <person name="Thomas B.C."/>
            <person name="Singh A."/>
            <person name="Wilkins M.J."/>
            <person name="Karaoz U."/>
            <person name="Brodie E.L."/>
            <person name="Williams K.H."/>
            <person name="Hubbard S.S."/>
            <person name="Banfield J.F."/>
        </authorList>
    </citation>
    <scope>NUCLEOTIDE SEQUENCE [LARGE SCALE GENOMIC DNA]</scope>
</reference>
<dbReference type="EMBL" id="MHOH01000012">
    <property type="protein sequence ID" value="OGZ60796.1"/>
    <property type="molecule type" value="Genomic_DNA"/>
</dbReference>
<feature type="coiled-coil region" evidence="1">
    <location>
        <begin position="48"/>
        <end position="99"/>
    </location>
</feature>
<name>A0A1G2HE86_9BACT</name>
<proteinExistence type="predicted"/>
<accession>A0A1G2HE86</accession>
<organism evidence="2 3">
    <name type="scientific">Candidatus Spechtbacteria bacterium RIFCSPLOWO2_01_FULL_43_12</name>
    <dbReference type="NCBI Taxonomy" id="1802162"/>
    <lineage>
        <taxon>Bacteria</taxon>
        <taxon>Candidatus Spechtiibacteriota</taxon>
    </lineage>
</organism>
<comment type="caution">
    <text evidence="2">The sequence shown here is derived from an EMBL/GenBank/DDBJ whole genome shotgun (WGS) entry which is preliminary data.</text>
</comment>
<dbReference type="InterPro" id="IPR023346">
    <property type="entry name" value="Lysozyme-like_dom_sf"/>
</dbReference>